<organism evidence="4 5">
    <name type="scientific">Conexibacter arvalis</name>
    <dbReference type="NCBI Taxonomy" id="912552"/>
    <lineage>
        <taxon>Bacteria</taxon>
        <taxon>Bacillati</taxon>
        <taxon>Actinomycetota</taxon>
        <taxon>Thermoleophilia</taxon>
        <taxon>Solirubrobacterales</taxon>
        <taxon>Conexibacteraceae</taxon>
        <taxon>Conexibacter</taxon>
    </lineage>
</organism>
<dbReference type="InterPro" id="IPR050109">
    <property type="entry name" value="HTH-type_TetR-like_transc_reg"/>
</dbReference>
<dbReference type="Proteomes" id="UP000585272">
    <property type="component" value="Unassembled WGS sequence"/>
</dbReference>
<dbReference type="EMBL" id="JACHNU010000004">
    <property type="protein sequence ID" value="MBB4663338.1"/>
    <property type="molecule type" value="Genomic_DNA"/>
</dbReference>
<evidence type="ECO:0000313" key="4">
    <source>
        <dbReference type="EMBL" id="MBB4663338.1"/>
    </source>
</evidence>
<comment type="caution">
    <text evidence="4">The sequence shown here is derived from an EMBL/GenBank/DDBJ whole genome shotgun (WGS) entry which is preliminary data.</text>
</comment>
<reference evidence="4 5" key="1">
    <citation type="submission" date="2020-08" db="EMBL/GenBank/DDBJ databases">
        <title>Genomic Encyclopedia of Archaeal and Bacterial Type Strains, Phase II (KMG-II): from individual species to whole genera.</title>
        <authorList>
            <person name="Goeker M."/>
        </authorList>
    </citation>
    <scope>NUCLEOTIDE SEQUENCE [LARGE SCALE GENOMIC DNA]</scope>
    <source>
        <strain evidence="4 5">DSM 23288</strain>
    </source>
</reference>
<protein>
    <submittedName>
        <fullName evidence="4">AcrR family transcriptional regulator</fullName>
    </submittedName>
</protein>
<dbReference type="GO" id="GO:0003700">
    <property type="term" value="F:DNA-binding transcription factor activity"/>
    <property type="evidence" value="ECO:0007669"/>
    <property type="project" value="TreeGrafter"/>
</dbReference>
<dbReference type="AlphaFoldDB" id="A0A840IHB2"/>
<dbReference type="InterPro" id="IPR009057">
    <property type="entry name" value="Homeodomain-like_sf"/>
</dbReference>
<dbReference type="GO" id="GO:0000976">
    <property type="term" value="F:transcription cis-regulatory region binding"/>
    <property type="evidence" value="ECO:0007669"/>
    <property type="project" value="TreeGrafter"/>
</dbReference>
<dbReference type="PANTHER" id="PTHR30055:SF226">
    <property type="entry name" value="HTH-TYPE TRANSCRIPTIONAL REGULATOR PKSA"/>
    <property type="match status" value="1"/>
</dbReference>
<dbReference type="Pfam" id="PF00440">
    <property type="entry name" value="TetR_N"/>
    <property type="match status" value="1"/>
</dbReference>
<dbReference type="RefSeq" id="WP_183343077.1">
    <property type="nucleotide sequence ID" value="NZ_JACHNU010000004.1"/>
</dbReference>
<proteinExistence type="predicted"/>
<feature type="domain" description="HTH tetR-type" evidence="3">
    <location>
        <begin position="22"/>
        <end position="82"/>
    </location>
</feature>
<keyword evidence="1 2" id="KW-0238">DNA-binding</keyword>
<dbReference type="PROSITE" id="PS50977">
    <property type="entry name" value="HTH_TETR_2"/>
    <property type="match status" value="1"/>
</dbReference>
<evidence type="ECO:0000313" key="5">
    <source>
        <dbReference type="Proteomes" id="UP000585272"/>
    </source>
</evidence>
<sequence length="233" mass="25085">MGQQQIDLAPAPSTVTAAFPVRTRRDRLIAAMAHVVSEEGYGAASVSKVVAAAGVSRNSFYEHFANKEECFLAAYDAAVDRVVARVRAAADAERTRQEAFEAGFAAFLGFAAAEPDLAWLCVVEVLAAGPRALARRDDAMRRFALFLEQGRVDDAAADVPPLMTEVVVGGIYEVIYARILERDTARLPQLLPDIMYVWLAPYLGVARATAVRAGVARRIGAPREGLQIAPEPG</sequence>
<dbReference type="PRINTS" id="PR00455">
    <property type="entry name" value="HTHTETR"/>
</dbReference>
<evidence type="ECO:0000256" key="1">
    <source>
        <dbReference type="ARBA" id="ARBA00023125"/>
    </source>
</evidence>
<feature type="DNA-binding region" description="H-T-H motif" evidence="2">
    <location>
        <begin position="45"/>
        <end position="64"/>
    </location>
</feature>
<evidence type="ECO:0000256" key="2">
    <source>
        <dbReference type="PROSITE-ProRule" id="PRU00335"/>
    </source>
</evidence>
<gene>
    <name evidence="4" type="ORF">BDZ31_002933</name>
</gene>
<keyword evidence="5" id="KW-1185">Reference proteome</keyword>
<dbReference type="SUPFAM" id="SSF46689">
    <property type="entry name" value="Homeodomain-like"/>
    <property type="match status" value="1"/>
</dbReference>
<dbReference type="Gene3D" id="1.10.357.10">
    <property type="entry name" value="Tetracycline Repressor, domain 2"/>
    <property type="match status" value="1"/>
</dbReference>
<name>A0A840IHB2_9ACTN</name>
<accession>A0A840IHB2</accession>
<evidence type="ECO:0000259" key="3">
    <source>
        <dbReference type="PROSITE" id="PS50977"/>
    </source>
</evidence>
<dbReference type="PANTHER" id="PTHR30055">
    <property type="entry name" value="HTH-TYPE TRANSCRIPTIONAL REGULATOR RUTR"/>
    <property type="match status" value="1"/>
</dbReference>
<dbReference type="InterPro" id="IPR001647">
    <property type="entry name" value="HTH_TetR"/>
</dbReference>